<dbReference type="InterPro" id="IPR013320">
    <property type="entry name" value="ConA-like_dom_sf"/>
</dbReference>
<dbReference type="OrthoDB" id="2019747at2759"/>
<accession>A0A087GXQ1</accession>
<dbReference type="AlphaFoldDB" id="A0A087GXQ1"/>
<reference evidence="3" key="1">
    <citation type="journal article" date="2015" name="Nat. Plants">
        <title>Genome expansion of Arabis alpina linked with retrotransposition and reduced symmetric DNA methylation.</title>
        <authorList>
            <person name="Willing E.M."/>
            <person name="Rawat V."/>
            <person name="Mandakova T."/>
            <person name="Maumus F."/>
            <person name="James G.V."/>
            <person name="Nordstroem K.J."/>
            <person name="Becker C."/>
            <person name="Warthmann N."/>
            <person name="Chica C."/>
            <person name="Szarzynska B."/>
            <person name="Zytnicki M."/>
            <person name="Albani M.C."/>
            <person name="Kiefer C."/>
            <person name="Bergonzi S."/>
            <person name="Castaings L."/>
            <person name="Mateos J.L."/>
            <person name="Berns M.C."/>
            <person name="Bujdoso N."/>
            <person name="Piofczyk T."/>
            <person name="de Lorenzo L."/>
            <person name="Barrero-Sicilia C."/>
            <person name="Mateos I."/>
            <person name="Piednoel M."/>
            <person name="Hagmann J."/>
            <person name="Chen-Min-Tao R."/>
            <person name="Iglesias-Fernandez R."/>
            <person name="Schuster S.C."/>
            <person name="Alonso-Blanco C."/>
            <person name="Roudier F."/>
            <person name="Carbonero P."/>
            <person name="Paz-Ares J."/>
            <person name="Davis S.J."/>
            <person name="Pecinka A."/>
            <person name="Quesneville H."/>
            <person name="Colot V."/>
            <person name="Lysak M.A."/>
            <person name="Weigel D."/>
            <person name="Coupland G."/>
            <person name="Schneeberger K."/>
        </authorList>
    </citation>
    <scope>NUCLEOTIDE SEQUENCE [LARGE SCALE GENOMIC DNA]</scope>
    <source>
        <strain evidence="3">cv. Pajares</strain>
    </source>
</reference>
<gene>
    <name evidence="2" type="ordered locus">AALP_Aa5g173900</name>
</gene>
<name>A0A087GXQ1_ARAAL</name>
<dbReference type="OMA" id="FEYEKMA"/>
<feature type="transmembrane region" description="Helical" evidence="1">
    <location>
        <begin position="173"/>
        <end position="198"/>
    </location>
</feature>
<protein>
    <recommendedName>
        <fullName evidence="4">Legume lectin domain-containing protein</fullName>
    </recommendedName>
</protein>
<proteinExistence type="predicted"/>
<keyword evidence="1" id="KW-1133">Transmembrane helix</keyword>
<evidence type="ECO:0008006" key="4">
    <source>
        <dbReference type="Google" id="ProtNLM"/>
    </source>
</evidence>
<dbReference type="Gramene" id="KFK34653">
    <property type="protein sequence ID" value="KFK34653"/>
    <property type="gene ID" value="AALP_AA5G173900"/>
</dbReference>
<organism evidence="2 3">
    <name type="scientific">Arabis alpina</name>
    <name type="common">Alpine rock-cress</name>
    <dbReference type="NCBI Taxonomy" id="50452"/>
    <lineage>
        <taxon>Eukaryota</taxon>
        <taxon>Viridiplantae</taxon>
        <taxon>Streptophyta</taxon>
        <taxon>Embryophyta</taxon>
        <taxon>Tracheophyta</taxon>
        <taxon>Spermatophyta</taxon>
        <taxon>Magnoliopsida</taxon>
        <taxon>eudicotyledons</taxon>
        <taxon>Gunneridae</taxon>
        <taxon>Pentapetalae</taxon>
        <taxon>rosids</taxon>
        <taxon>malvids</taxon>
        <taxon>Brassicales</taxon>
        <taxon>Brassicaceae</taxon>
        <taxon>Arabideae</taxon>
        <taxon>Arabis</taxon>
    </lineage>
</organism>
<dbReference type="EMBL" id="CM002873">
    <property type="protein sequence ID" value="KFK34653.1"/>
    <property type="molecule type" value="Genomic_DNA"/>
</dbReference>
<keyword evidence="1" id="KW-0472">Membrane</keyword>
<keyword evidence="1" id="KW-0812">Transmembrane</keyword>
<evidence type="ECO:0000313" key="2">
    <source>
        <dbReference type="EMBL" id="KFK34653.1"/>
    </source>
</evidence>
<dbReference type="Proteomes" id="UP000029120">
    <property type="component" value="Chromosome 5"/>
</dbReference>
<dbReference type="SUPFAM" id="SSF49899">
    <property type="entry name" value="Concanavalin A-like lectins/glucanases"/>
    <property type="match status" value="1"/>
</dbReference>
<evidence type="ECO:0000256" key="1">
    <source>
        <dbReference type="SAM" id="Phobius"/>
    </source>
</evidence>
<sequence length="234" mass="26928">MSPNSVGTIGFVVFPVNETFDHSFLQVKLDISENFTRFRHSDVTVIVDGSTVSEKISDLTVLYSEKEMKDKLLYVCIIYQPSAHSLLVGLSKQGGPFKSADPFYILSTNLLKDEDEFMVGLKSYSGNFNLHSWSLRSIYLDRNLQHSYAALLESKRRWEEENARKRRKRMWEIVTCVVMTFGSTGLVFFAVMRIWAAFKRNSLVMVMPEECGIEAKREKVEVVMNKAEAKQERK</sequence>
<evidence type="ECO:0000313" key="3">
    <source>
        <dbReference type="Proteomes" id="UP000029120"/>
    </source>
</evidence>
<dbReference type="eggNOG" id="ENOG502QTUJ">
    <property type="taxonomic scope" value="Eukaryota"/>
</dbReference>
<keyword evidence="3" id="KW-1185">Reference proteome</keyword>